<accession>A0A1Y0IBV5</accession>
<evidence type="ECO:0000313" key="1">
    <source>
        <dbReference type="EMBL" id="ARU56945.1"/>
    </source>
</evidence>
<proteinExistence type="predicted"/>
<sequence length="151" mass="17449">MTQLRTPSCIYPTYYQKTDAHYLSIEDLERSDDVYQVSLNSLRGLLACCQLNKLPIEALFWGPNWKRLGLFRSCLRLSNGEFLITTHVCSDVVCREYIGYAWIMSDDTTGCSVIVCYSKSKKPLYTFKLNNHSTRVERNVWEQIAMLVLSS</sequence>
<reference evidence="1 2" key="1">
    <citation type="submission" date="2017-05" db="EMBL/GenBank/DDBJ databases">
        <title>Genomic insights into alkan degradation activity of Oleiphilus messinensis.</title>
        <authorList>
            <person name="Kozyavkin S.A."/>
            <person name="Slesarev A.I."/>
            <person name="Golyshin P.N."/>
            <person name="Korzhenkov A."/>
            <person name="Golyshina O.N."/>
            <person name="Toshchakov S.V."/>
        </authorList>
    </citation>
    <scope>NUCLEOTIDE SEQUENCE [LARGE SCALE GENOMIC DNA]</scope>
    <source>
        <strain evidence="1 2">ME102</strain>
    </source>
</reference>
<dbReference type="RefSeq" id="WP_087461893.1">
    <property type="nucleotide sequence ID" value="NZ_CP021425.1"/>
</dbReference>
<name>A0A1Y0IBV5_9GAMM</name>
<evidence type="ECO:0000313" key="2">
    <source>
        <dbReference type="Proteomes" id="UP000196027"/>
    </source>
</evidence>
<gene>
    <name evidence="1" type="ORF">OLMES_2900</name>
</gene>
<dbReference type="Proteomes" id="UP000196027">
    <property type="component" value="Chromosome"/>
</dbReference>
<protein>
    <submittedName>
        <fullName evidence="1">Uncharacterized protein</fullName>
    </submittedName>
</protein>
<dbReference type="KEGG" id="ome:OLMES_2900"/>
<dbReference type="AlphaFoldDB" id="A0A1Y0IBV5"/>
<organism evidence="1 2">
    <name type="scientific">Oleiphilus messinensis</name>
    <dbReference type="NCBI Taxonomy" id="141451"/>
    <lineage>
        <taxon>Bacteria</taxon>
        <taxon>Pseudomonadati</taxon>
        <taxon>Pseudomonadota</taxon>
        <taxon>Gammaproteobacteria</taxon>
        <taxon>Oceanospirillales</taxon>
        <taxon>Oleiphilaceae</taxon>
        <taxon>Oleiphilus</taxon>
    </lineage>
</organism>
<dbReference type="EMBL" id="CP021425">
    <property type="protein sequence ID" value="ARU56945.1"/>
    <property type="molecule type" value="Genomic_DNA"/>
</dbReference>
<keyword evidence="2" id="KW-1185">Reference proteome</keyword>